<dbReference type="GO" id="GO:0003746">
    <property type="term" value="F:translation elongation factor activity"/>
    <property type="evidence" value="ECO:0007669"/>
    <property type="project" value="UniProtKB-UniRule"/>
</dbReference>
<dbReference type="AlphaFoldDB" id="A0A6P6RWA6"/>
<dbReference type="HAMAP" id="MF_00050">
    <property type="entry name" value="EF_Ts"/>
    <property type="match status" value="1"/>
</dbReference>
<evidence type="ECO:0000256" key="4">
    <source>
        <dbReference type="HAMAP-Rule" id="MF_03135"/>
    </source>
</evidence>
<dbReference type="InterPro" id="IPR001816">
    <property type="entry name" value="Transl_elong_EFTs/EF1B"/>
</dbReference>
<dbReference type="SUPFAM" id="SSF47391">
    <property type="entry name" value="Dimerization-anchoring domain of cAMP-dependent PK regulatory subunit"/>
    <property type="match status" value="1"/>
</dbReference>
<dbReference type="InterPro" id="IPR009060">
    <property type="entry name" value="UBA-like_sf"/>
</dbReference>
<dbReference type="Pfam" id="PF00889">
    <property type="entry name" value="EF_TS"/>
    <property type="match status" value="1"/>
</dbReference>
<keyword evidence="3 4" id="KW-0648">Protein biosynthesis</keyword>
<feature type="domain" description="Translation elongation factor EFTs/EF1B dimerisation" evidence="5">
    <location>
        <begin position="754"/>
        <end position="928"/>
    </location>
</feature>
<keyword evidence="6" id="KW-1185">Reference proteome</keyword>
<evidence type="ECO:0000313" key="6">
    <source>
        <dbReference type="Proteomes" id="UP000515125"/>
    </source>
</evidence>
<dbReference type="GO" id="GO:0070125">
    <property type="term" value="P:mitochondrial translational elongation"/>
    <property type="evidence" value="ECO:0007669"/>
    <property type="project" value="TreeGrafter"/>
</dbReference>
<gene>
    <name evidence="7" type="primary">LOC34619981</name>
</gene>
<dbReference type="Proteomes" id="UP000515125">
    <property type="component" value="Unplaced"/>
</dbReference>
<keyword evidence="2 4" id="KW-0251">Elongation factor</keyword>
<dbReference type="CDD" id="cd14275">
    <property type="entry name" value="UBA_EF-Ts"/>
    <property type="match status" value="1"/>
</dbReference>
<dbReference type="Gene3D" id="1.20.890.10">
    <property type="entry name" value="cAMP-dependent protein kinase regulatory subunit, dimerization-anchoring domain"/>
    <property type="match status" value="1"/>
</dbReference>
<keyword evidence="4" id="KW-0496">Mitochondrion</keyword>
<dbReference type="InterPro" id="IPR036402">
    <property type="entry name" value="EF-Ts_dimer_sf"/>
</dbReference>
<dbReference type="SUPFAM" id="SSF52540">
    <property type="entry name" value="P-loop containing nucleoside triphosphate hydrolases"/>
    <property type="match status" value="2"/>
</dbReference>
<dbReference type="Gene3D" id="3.40.50.300">
    <property type="entry name" value="P-loop containing nucleotide triphosphate hydrolases"/>
    <property type="match status" value="2"/>
</dbReference>
<evidence type="ECO:0000256" key="1">
    <source>
        <dbReference type="ARBA" id="ARBA00005532"/>
    </source>
</evidence>
<proteinExistence type="inferred from homology"/>
<comment type="similarity">
    <text evidence="1 4">Belongs to the EF-Ts family.</text>
</comment>
<evidence type="ECO:0000256" key="2">
    <source>
        <dbReference type="ARBA" id="ARBA00022768"/>
    </source>
</evidence>
<reference evidence="7" key="1">
    <citation type="submission" date="2025-08" db="UniProtKB">
        <authorList>
            <consortium name="RefSeq"/>
        </authorList>
    </citation>
    <scope>IDENTIFICATION</scope>
</reference>
<dbReference type="InterPro" id="IPR027417">
    <property type="entry name" value="P-loop_NTPase"/>
</dbReference>
<sequence length="945" mass="102204">METQTAFTKKCEDYAERHGIRDLMRSLARLLVIQQPDDPLQCLIDHLKQQQQLESQEAQQQQPHQKEEAPFRLVMLGLPGSGRRELSRRLADMCDLPLVSAGDLLRLHAEKFPNGEAALALTSKTLARDELVIDLITKRLEQQQLEHAAHSSWILDGFPRTRTQAVALLQLRLFPERCCLLLPGEQRAKAAVRAAAAAAAAARTESARSMEGPQFFISTTPESERRARLQLTREADERLQSAYAHAERVLEVLGPLAETVPADSSQELVLDILKARCGIEGDSWIRRLPPKLCILGCSGSGKSTQSRLISNRFGVVHVDVRKLLLQRAHEDEACRQALMELEAGLESSFEPMLGQLVADRLEAADCARRGWVLEGFPETAQQVDLLRQHRIAPDGIVFLEVPESSYTANVDSCGGANEARKDAARLVEMRLAQIKRWIPFVQQAFPDKFTTIWKVWIIWHKTNCKPLHTLKALGMFYSDQLNNVADVEKATYEGPPFSLGPPCRSLSAGVPLRQSQLLSAHPNASTLTCTSSTNNGAAGSAFLHRTSPSAAAAVPAASSEGEDAAATAASKVDVALVKKLRQLTAAGYGSCLKALQHSNGDLPMAVKWLRHQGAADAAAAVAAATAAASSVRPGDDTQKEGVIALCRIETKLTPAPEGGALDTSASIERIAAVHVACRTDFVSRSEVFTAAASRTAAAACMSACFAKEAAAAAGVPGAGTRTSQQQKLLQQLLSLPTGYSFPAGVPSDAEGEAAATVGADLAYTSRLVGETVVVKRVAMREALRGSGIVAFYCHQPVAANVAPLAVLLHLSYSRQEKQQEDQAEFEGHLRRFGKQLCMQIAAAKPLAVRVEDLPPAIVAQEQQYALSSLSSKGGSNAKCLTDAFKQKIVEGKMNKWHKEVVLLKQPWALDDSGRSTEKVLKDTEQLLKIKVSIDGFDLLEVASGS</sequence>
<evidence type="ECO:0000259" key="5">
    <source>
        <dbReference type="Pfam" id="PF00889"/>
    </source>
</evidence>
<dbReference type="Pfam" id="PF00406">
    <property type="entry name" value="ADK"/>
    <property type="match status" value="2"/>
</dbReference>
<comment type="function">
    <text evidence="4">Associates with the EF-Tu.GDP complex and induces the exchange of GDP to GTP. It remains bound to the aminoacyl-tRNA.EF-Tu.GTP complex up to the GTP hydrolysis stage on the ribosome.</text>
</comment>
<evidence type="ECO:0000313" key="7">
    <source>
        <dbReference type="RefSeq" id="XP_026192166.1"/>
    </source>
</evidence>
<name>A0A6P6RWA6_9EIME</name>
<dbReference type="InterPro" id="IPR014039">
    <property type="entry name" value="Transl_elong_EFTs/EF1B_dimer"/>
</dbReference>
<dbReference type="SUPFAM" id="SSF54713">
    <property type="entry name" value="Elongation factor Ts (EF-Ts), dimerisation domain"/>
    <property type="match status" value="1"/>
</dbReference>
<dbReference type="InterPro" id="IPR033690">
    <property type="entry name" value="Adenylat_kinase_CS"/>
</dbReference>
<dbReference type="GO" id="GO:0005739">
    <property type="term" value="C:mitochondrion"/>
    <property type="evidence" value="ECO:0007669"/>
    <property type="project" value="UniProtKB-SubCell"/>
</dbReference>
<dbReference type="Gene3D" id="1.10.286.20">
    <property type="match status" value="1"/>
</dbReference>
<accession>A0A6P6RWA6</accession>
<dbReference type="Gene3D" id="3.30.479.20">
    <property type="entry name" value="Elongation factor Ts, dimerisation domain"/>
    <property type="match status" value="2"/>
</dbReference>
<dbReference type="Gene3D" id="1.10.8.10">
    <property type="entry name" value="DNA helicase RuvA subunit, C-terminal domain"/>
    <property type="match status" value="1"/>
</dbReference>
<dbReference type="RefSeq" id="XP_026192166.1">
    <property type="nucleotide sequence ID" value="XM_026336381.1"/>
</dbReference>
<comment type="subcellular location">
    <subcellularLocation>
        <location evidence="4">Mitochondrion</location>
    </subcellularLocation>
</comment>
<protein>
    <recommendedName>
        <fullName evidence="4">Elongation factor Ts, mitochondrial</fullName>
        <shortName evidence="4">EF-Ts</shortName>
        <shortName evidence="4">EF-TsMt</shortName>
    </recommendedName>
</protein>
<dbReference type="PANTHER" id="PTHR11741:SF0">
    <property type="entry name" value="ELONGATION FACTOR TS, MITOCHONDRIAL"/>
    <property type="match status" value="1"/>
</dbReference>
<dbReference type="SUPFAM" id="SSF46934">
    <property type="entry name" value="UBA-like"/>
    <property type="match status" value="1"/>
</dbReference>
<dbReference type="GeneID" id="34619981"/>
<dbReference type="OrthoDB" id="522106at2759"/>
<organism evidence="6 7">
    <name type="scientific">Cyclospora cayetanensis</name>
    <dbReference type="NCBI Taxonomy" id="88456"/>
    <lineage>
        <taxon>Eukaryota</taxon>
        <taxon>Sar</taxon>
        <taxon>Alveolata</taxon>
        <taxon>Apicomplexa</taxon>
        <taxon>Conoidasida</taxon>
        <taxon>Coccidia</taxon>
        <taxon>Eucoccidiorida</taxon>
        <taxon>Eimeriorina</taxon>
        <taxon>Eimeriidae</taxon>
        <taxon>Cyclospora</taxon>
    </lineage>
</organism>
<dbReference type="CDD" id="cd22979">
    <property type="entry name" value="DD_AK8"/>
    <property type="match status" value="1"/>
</dbReference>
<evidence type="ECO:0000256" key="3">
    <source>
        <dbReference type="ARBA" id="ARBA00022917"/>
    </source>
</evidence>
<dbReference type="PANTHER" id="PTHR11741">
    <property type="entry name" value="ELONGATION FACTOR TS"/>
    <property type="match status" value="1"/>
</dbReference>
<dbReference type="PROSITE" id="PS00113">
    <property type="entry name" value="ADENYLATE_KINASE"/>
    <property type="match status" value="1"/>
</dbReference>